<evidence type="ECO:0000313" key="4">
    <source>
        <dbReference type="EMBL" id="SVB85418.1"/>
    </source>
</evidence>
<dbReference type="PANTHER" id="PTHR31793:SF27">
    <property type="entry name" value="NOVEL THIOESTERASE SUPERFAMILY DOMAIN AND SAPOSIN A-TYPE DOMAIN CONTAINING PROTEIN (0610012H03RIK)"/>
    <property type="match status" value="1"/>
</dbReference>
<dbReference type="Gene3D" id="3.10.129.10">
    <property type="entry name" value="Hotdog Thioesterase"/>
    <property type="match status" value="1"/>
</dbReference>
<gene>
    <name evidence="4" type="ORF">METZ01_LOCUS238272</name>
</gene>
<dbReference type="GO" id="GO:0047617">
    <property type="term" value="F:fatty acyl-CoA hydrolase activity"/>
    <property type="evidence" value="ECO:0007669"/>
    <property type="project" value="TreeGrafter"/>
</dbReference>
<accession>A0A382HDN4</accession>
<dbReference type="EMBL" id="UINC01060673">
    <property type="protein sequence ID" value="SVB85418.1"/>
    <property type="molecule type" value="Genomic_DNA"/>
</dbReference>
<protein>
    <recommendedName>
        <fullName evidence="3">Acyl-ACP thioesterase N-terminal hotdog domain-containing protein</fullName>
    </recommendedName>
</protein>
<dbReference type="CDD" id="cd00586">
    <property type="entry name" value="4HBT"/>
    <property type="match status" value="1"/>
</dbReference>
<dbReference type="SUPFAM" id="SSF54637">
    <property type="entry name" value="Thioesterase/thiol ester dehydrase-isomerase"/>
    <property type="match status" value="1"/>
</dbReference>
<sequence length="141" mass="16519">MPKIYQHSITVPNEAIDSNGHVNNIEYICWMLDAAIAHSNAQGWSSERYKQIGSSWVVRSHHIEYILPAFVNDEIVIYTWISSLHKIRSLRKYKFVRTHDQSVLVTAETNWVFFDFQRQRPRSVLPEISSAYEIVPEDEEP</sequence>
<proteinExistence type="inferred from homology"/>
<evidence type="ECO:0000259" key="3">
    <source>
        <dbReference type="Pfam" id="PF01643"/>
    </source>
</evidence>
<comment type="similarity">
    <text evidence="1">Belongs to the 4-hydroxybenzoyl-CoA thioesterase family.</text>
</comment>
<organism evidence="4">
    <name type="scientific">marine metagenome</name>
    <dbReference type="NCBI Taxonomy" id="408172"/>
    <lineage>
        <taxon>unclassified sequences</taxon>
        <taxon>metagenomes</taxon>
        <taxon>ecological metagenomes</taxon>
    </lineage>
</organism>
<dbReference type="GO" id="GO:0006633">
    <property type="term" value="P:fatty acid biosynthetic process"/>
    <property type="evidence" value="ECO:0007669"/>
    <property type="project" value="InterPro"/>
</dbReference>
<dbReference type="PANTHER" id="PTHR31793">
    <property type="entry name" value="4-HYDROXYBENZOYL-COA THIOESTERASE FAMILY MEMBER"/>
    <property type="match status" value="1"/>
</dbReference>
<dbReference type="InterPro" id="IPR029069">
    <property type="entry name" value="HotDog_dom_sf"/>
</dbReference>
<evidence type="ECO:0000256" key="1">
    <source>
        <dbReference type="ARBA" id="ARBA00005953"/>
    </source>
</evidence>
<reference evidence="4" key="1">
    <citation type="submission" date="2018-05" db="EMBL/GenBank/DDBJ databases">
        <authorList>
            <person name="Lanie J.A."/>
            <person name="Ng W.-L."/>
            <person name="Kazmierczak K.M."/>
            <person name="Andrzejewski T.M."/>
            <person name="Davidsen T.M."/>
            <person name="Wayne K.J."/>
            <person name="Tettelin H."/>
            <person name="Glass J.I."/>
            <person name="Rusch D."/>
            <person name="Podicherti R."/>
            <person name="Tsui H.-C.T."/>
            <person name="Winkler M.E."/>
        </authorList>
    </citation>
    <scope>NUCLEOTIDE SEQUENCE</scope>
</reference>
<feature type="domain" description="Acyl-ACP thioesterase N-terminal hotdog" evidence="3">
    <location>
        <begin position="3"/>
        <end position="132"/>
    </location>
</feature>
<dbReference type="InterPro" id="IPR050563">
    <property type="entry name" value="4-hydroxybenzoyl-CoA_TE"/>
</dbReference>
<dbReference type="InterPro" id="IPR002864">
    <property type="entry name" value="Acyl-ACP_thioesterase_NHD"/>
</dbReference>
<dbReference type="AlphaFoldDB" id="A0A382HDN4"/>
<keyword evidence="2" id="KW-0378">Hydrolase</keyword>
<dbReference type="Pfam" id="PF01643">
    <property type="entry name" value="Acyl-ACP_TE"/>
    <property type="match status" value="1"/>
</dbReference>
<name>A0A382HDN4_9ZZZZ</name>
<evidence type="ECO:0000256" key="2">
    <source>
        <dbReference type="ARBA" id="ARBA00022801"/>
    </source>
</evidence>